<dbReference type="Pfam" id="PF01168">
    <property type="entry name" value="Ala_racemase_N"/>
    <property type="match status" value="1"/>
</dbReference>
<comment type="similarity">
    <text evidence="2 3">Belongs to the pyridoxal phosphate-binding protein YggS/PROSC family.</text>
</comment>
<dbReference type="PANTHER" id="PTHR10146">
    <property type="entry name" value="PROLINE SYNTHETASE CO-TRANSCRIBED BACTERIAL HOMOLOG PROTEIN"/>
    <property type="match status" value="1"/>
</dbReference>
<dbReference type="InterPro" id="IPR011078">
    <property type="entry name" value="PyrdxlP_homeostasis"/>
</dbReference>
<protein>
    <recommendedName>
        <fullName evidence="2">Pyridoxal phosphate homeostasis protein</fullName>
        <shortName evidence="2">PLP homeostasis protein</shortName>
    </recommendedName>
</protein>
<feature type="domain" description="Alanine racemase N-terminal" evidence="4">
    <location>
        <begin position="28"/>
        <end position="232"/>
    </location>
</feature>
<organism evidence="5 6">
    <name type="scientific">Candidatus Magnetobacterium casense</name>
    <dbReference type="NCBI Taxonomy" id="1455061"/>
    <lineage>
        <taxon>Bacteria</taxon>
        <taxon>Pseudomonadati</taxon>
        <taxon>Nitrospirota</taxon>
        <taxon>Thermodesulfovibrionia</taxon>
        <taxon>Thermodesulfovibrionales</taxon>
        <taxon>Candidatus Magnetobacteriaceae</taxon>
        <taxon>Candidatus Magnetobacterium</taxon>
    </lineage>
</organism>
<keyword evidence="1 2" id="KW-0663">Pyridoxal phosphate</keyword>
<evidence type="ECO:0000256" key="2">
    <source>
        <dbReference type="HAMAP-Rule" id="MF_02087"/>
    </source>
</evidence>
<dbReference type="Proteomes" id="UP001196980">
    <property type="component" value="Unassembled WGS sequence"/>
</dbReference>
<dbReference type="PIRSF" id="PIRSF004848">
    <property type="entry name" value="YBL036c_PLPDEIII"/>
    <property type="match status" value="1"/>
</dbReference>
<accession>A0ABS6RYK2</accession>
<dbReference type="RefSeq" id="WP_218252361.1">
    <property type="nucleotide sequence ID" value="NZ_JABXWD010000144.1"/>
</dbReference>
<dbReference type="HAMAP" id="MF_02087">
    <property type="entry name" value="PLP_homeostasis"/>
    <property type="match status" value="1"/>
</dbReference>
<evidence type="ECO:0000313" key="5">
    <source>
        <dbReference type="EMBL" id="MBV6341732.1"/>
    </source>
</evidence>
<proteinExistence type="inferred from homology"/>
<sequence length="233" mass="26124">MPDNTSLIDRVNHIYKRISYAAMRADRSPDEVKLIAVSKHIPMEAIVQAIDVGLRHFGESYIQEAVKKIEAASDNQSATRLSWHLIGHLQRNKVKLAVGLFDVIHCLDSLALAREIDLHAERLGKVQGVLIQVKLADEHTKSGIDLALLPALVEDIATLKHVRLEGLMTIPPYLDNPQEVRPYFRQLYQLREAVYGMGYKDLELSMGMSSDYEVAIEEGATLVRIGTAIFGQR</sequence>
<name>A0ABS6RYK2_9BACT</name>
<comment type="caution">
    <text evidence="5">The sequence shown here is derived from an EMBL/GenBank/DDBJ whole genome shotgun (WGS) entry which is preliminary data.</text>
</comment>
<comment type="function">
    <text evidence="2">Pyridoxal 5'-phosphate (PLP)-binding protein, which is involved in PLP homeostasis.</text>
</comment>
<reference evidence="5 6" key="1">
    <citation type="journal article" date="2020" name="J Geophys Res Biogeosci">
        <title>Magnetotaxis as an Adaptation to Enable Bacterial Shuttling of Microbial Sulfur and Sulfur Cycling Across Aquatic Oxic#Anoxic Interfaces.</title>
        <authorList>
            <person name="Li J."/>
            <person name="Liu P."/>
            <person name="Wang J."/>
            <person name="Roberts A.P."/>
            <person name="Pan Y."/>
        </authorList>
    </citation>
    <scope>NUCLEOTIDE SEQUENCE [LARGE SCALE GENOMIC DNA]</scope>
    <source>
        <strain evidence="5 6">MYR-1_YQ</strain>
    </source>
</reference>
<gene>
    <name evidence="5" type="ORF">HWQ67_09050</name>
</gene>
<dbReference type="InterPro" id="IPR001608">
    <property type="entry name" value="Ala_racemase_N"/>
</dbReference>
<dbReference type="EMBL" id="JABXWD010000144">
    <property type="protein sequence ID" value="MBV6341732.1"/>
    <property type="molecule type" value="Genomic_DNA"/>
</dbReference>
<dbReference type="PANTHER" id="PTHR10146:SF14">
    <property type="entry name" value="PYRIDOXAL PHOSPHATE HOMEOSTASIS PROTEIN"/>
    <property type="match status" value="1"/>
</dbReference>
<evidence type="ECO:0000256" key="3">
    <source>
        <dbReference type="RuleBase" id="RU004514"/>
    </source>
</evidence>
<keyword evidence="6" id="KW-1185">Reference proteome</keyword>
<dbReference type="CDD" id="cd00635">
    <property type="entry name" value="PLPDE_III_YBL036c_like"/>
    <property type="match status" value="1"/>
</dbReference>
<dbReference type="NCBIfam" id="TIGR00044">
    <property type="entry name" value="YggS family pyridoxal phosphate-dependent enzyme"/>
    <property type="match status" value="1"/>
</dbReference>
<evidence type="ECO:0000259" key="4">
    <source>
        <dbReference type="Pfam" id="PF01168"/>
    </source>
</evidence>
<evidence type="ECO:0000256" key="1">
    <source>
        <dbReference type="ARBA" id="ARBA00022898"/>
    </source>
</evidence>
<evidence type="ECO:0000313" key="6">
    <source>
        <dbReference type="Proteomes" id="UP001196980"/>
    </source>
</evidence>
<feature type="modified residue" description="N6-(pyridoxal phosphate)lysine" evidence="2">
    <location>
        <position position="39"/>
    </location>
</feature>